<protein>
    <submittedName>
        <fullName evidence="5">Fructoselysine 6-kinase</fullName>
    </submittedName>
</protein>
<evidence type="ECO:0000259" key="4">
    <source>
        <dbReference type="Pfam" id="PF00294"/>
    </source>
</evidence>
<dbReference type="SUPFAM" id="SSF53613">
    <property type="entry name" value="Ribokinase-like"/>
    <property type="match status" value="1"/>
</dbReference>
<dbReference type="Proteomes" id="UP000602260">
    <property type="component" value="Unassembled WGS sequence"/>
</dbReference>
<keyword evidence="2" id="KW-0808">Transferase</keyword>
<evidence type="ECO:0000256" key="1">
    <source>
        <dbReference type="ARBA" id="ARBA00010688"/>
    </source>
</evidence>
<dbReference type="PANTHER" id="PTHR43085:SF41">
    <property type="entry name" value="FRUCTOSELYSINE 6-KINASE"/>
    <property type="match status" value="1"/>
</dbReference>
<evidence type="ECO:0000313" key="6">
    <source>
        <dbReference type="Proteomes" id="UP000602260"/>
    </source>
</evidence>
<dbReference type="PANTHER" id="PTHR43085">
    <property type="entry name" value="HEXOKINASE FAMILY MEMBER"/>
    <property type="match status" value="1"/>
</dbReference>
<reference evidence="5" key="1">
    <citation type="submission" date="2020-08" db="EMBL/GenBank/DDBJ databases">
        <title>Genome public.</title>
        <authorList>
            <person name="Liu C."/>
            <person name="Sun Q."/>
        </authorList>
    </citation>
    <scope>NUCLEOTIDE SEQUENCE</scope>
    <source>
        <strain evidence="5">BX5</strain>
    </source>
</reference>
<dbReference type="RefSeq" id="WP_186878038.1">
    <property type="nucleotide sequence ID" value="NZ_JACOPN010000003.1"/>
</dbReference>
<keyword evidence="3" id="KW-0418">Kinase</keyword>
<gene>
    <name evidence="5" type="ORF">H8S55_04920</name>
</gene>
<evidence type="ECO:0000313" key="5">
    <source>
        <dbReference type="EMBL" id="MBC5716666.1"/>
    </source>
</evidence>
<evidence type="ECO:0000256" key="2">
    <source>
        <dbReference type="ARBA" id="ARBA00022679"/>
    </source>
</evidence>
<dbReference type="InterPro" id="IPR011611">
    <property type="entry name" value="PfkB_dom"/>
</dbReference>
<name>A0A8J6J3S0_9FIRM</name>
<proteinExistence type="inferred from homology"/>
<dbReference type="PROSITE" id="PS00584">
    <property type="entry name" value="PFKB_KINASES_2"/>
    <property type="match status" value="1"/>
</dbReference>
<dbReference type="EMBL" id="JACOPN010000003">
    <property type="protein sequence ID" value="MBC5716666.1"/>
    <property type="molecule type" value="Genomic_DNA"/>
</dbReference>
<evidence type="ECO:0000256" key="3">
    <source>
        <dbReference type="ARBA" id="ARBA00022777"/>
    </source>
</evidence>
<feature type="domain" description="Carbohydrate kinase PfkB" evidence="4">
    <location>
        <begin position="174"/>
        <end position="240"/>
    </location>
</feature>
<dbReference type="InterPro" id="IPR029056">
    <property type="entry name" value="Ribokinase-like"/>
</dbReference>
<dbReference type="GO" id="GO:0016301">
    <property type="term" value="F:kinase activity"/>
    <property type="evidence" value="ECO:0007669"/>
    <property type="project" value="UniProtKB-KW"/>
</dbReference>
<dbReference type="AlphaFoldDB" id="A0A8J6J3S0"/>
<dbReference type="Gene3D" id="3.40.1190.20">
    <property type="match status" value="1"/>
</dbReference>
<dbReference type="Pfam" id="PF00294">
    <property type="entry name" value="PfkB"/>
    <property type="match status" value="2"/>
</dbReference>
<feature type="domain" description="Carbohydrate kinase PfkB" evidence="4">
    <location>
        <begin position="16"/>
        <end position="133"/>
    </location>
</feature>
<keyword evidence="6" id="KW-1185">Reference proteome</keyword>
<sequence length="297" mass="32189">MKLLGLGDNVCDLYLHTGMMYPGGQALNVAVNAARLGAKADFLGVFGTDCVAEHVRHVLDEEGIGCERCRIYPGENGYAKVTLNHGDRVFLGSNRGGVLQRHPISLDEEDLSYCSEFQIIHTSNNSFLDGELPKLSTLPGLVSYDFSGQWTDEERLNRVCPYIDFAFLSGSGLSGTEAITIANRMMALGKMVVCITRGNQSALIYDGPFHMKQSPYIVEALDTMGAGDSFAAGLLTKLGKQLEQDGKENWGNPLYRAELLHASLVDAAKWSAHTCTISGAIGYGTDIPLELMARVST</sequence>
<accession>A0A8J6J3S0</accession>
<comment type="similarity">
    <text evidence="1">Belongs to the carbohydrate kinase PfkB family.</text>
</comment>
<dbReference type="InterPro" id="IPR002173">
    <property type="entry name" value="Carboh/pur_kinase_PfkB_CS"/>
</dbReference>
<comment type="caution">
    <text evidence="5">The sequence shown here is derived from an EMBL/GenBank/DDBJ whole genome shotgun (WGS) entry which is preliminary data.</text>
</comment>
<dbReference type="InterPro" id="IPR050306">
    <property type="entry name" value="PfkB_Carbo_kinase"/>
</dbReference>
<organism evidence="5 6">
    <name type="scientific">Flintibacter faecis</name>
    <dbReference type="NCBI Taxonomy" id="2763047"/>
    <lineage>
        <taxon>Bacteria</taxon>
        <taxon>Bacillati</taxon>
        <taxon>Bacillota</taxon>
        <taxon>Clostridia</taxon>
        <taxon>Eubacteriales</taxon>
        <taxon>Flintibacter</taxon>
    </lineage>
</organism>